<proteinExistence type="predicted"/>
<dbReference type="Proteomes" id="UP001157961">
    <property type="component" value="Unassembled WGS sequence"/>
</dbReference>
<dbReference type="InterPro" id="IPR045601">
    <property type="entry name" value="DUF6455"/>
</dbReference>
<keyword evidence="3" id="KW-1185">Reference proteome</keyword>
<gene>
    <name evidence="2" type="ORF">SAMN06265373_102713</name>
</gene>
<evidence type="ECO:0000313" key="2">
    <source>
        <dbReference type="EMBL" id="SMP14641.1"/>
    </source>
</evidence>
<comment type="caution">
    <text evidence="2">The sequence shown here is derived from an EMBL/GenBank/DDBJ whole genome shotgun (WGS) entry which is preliminary data.</text>
</comment>
<evidence type="ECO:0000259" key="1">
    <source>
        <dbReference type="Pfam" id="PF20056"/>
    </source>
</evidence>
<dbReference type="EMBL" id="FXTY01000002">
    <property type="protein sequence ID" value="SMP14641.1"/>
    <property type="molecule type" value="Genomic_DNA"/>
</dbReference>
<dbReference type="Pfam" id="PF20056">
    <property type="entry name" value="DUF6455"/>
    <property type="match status" value="1"/>
</dbReference>
<dbReference type="RefSeq" id="WP_283425429.1">
    <property type="nucleotide sequence ID" value="NZ_FXTY01000002.1"/>
</dbReference>
<protein>
    <recommendedName>
        <fullName evidence="1">DUF6455 domain-containing protein</fullName>
    </recommendedName>
</protein>
<name>A0ABY1NPJ7_9RHOB</name>
<organism evidence="2 3">
    <name type="scientific">Shimia sagamensis</name>
    <dbReference type="NCBI Taxonomy" id="1566352"/>
    <lineage>
        <taxon>Bacteria</taxon>
        <taxon>Pseudomonadati</taxon>
        <taxon>Pseudomonadota</taxon>
        <taxon>Alphaproteobacteria</taxon>
        <taxon>Rhodobacterales</taxon>
        <taxon>Roseobacteraceae</taxon>
    </lineage>
</organism>
<sequence>MFEKMSQHTDLVTGMSKRVGVDWEEVIMANPEKAKEYRSAVMQCTKCKELGACQKFQELNDSAANAPDYCMNVELFKEMQQG</sequence>
<feature type="domain" description="DUF6455" evidence="1">
    <location>
        <begin position="2"/>
        <end position="81"/>
    </location>
</feature>
<evidence type="ECO:0000313" key="3">
    <source>
        <dbReference type="Proteomes" id="UP001157961"/>
    </source>
</evidence>
<accession>A0ABY1NPJ7</accession>
<reference evidence="2 3" key="1">
    <citation type="submission" date="2017-05" db="EMBL/GenBank/DDBJ databases">
        <authorList>
            <person name="Varghese N."/>
            <person name="Submissions S."/>
        </authorList>
    </citation>
    <scope>NUCLEOTIDE SEQUENCE [LARGE SCALE GENOMIC DNA]</scope>
    <source>
        <strain evidence="2 3">DSM 29734</strain>
    </source>
</reference>